<dbReference type="Gene3D" id="3.30.420.10">
    <property type="entry name" value="Ribonuclease H-like superfamily/Ribonuclease H"/>
    <property type="match status" value="1"/>
</dbReference>
<evidence type="ECO:0000259" key="1">
    <source>
        <dbReference type="Pfam" id="PF13358"/>
    </source>
</evidence>
<dbReference type="InterPro" id="IPR009057">
    <property type="entry name" value="Homeodomain-like_sf"/>
</dbReference>
<dbReference type="GO" id="GO:0003676">
    <property type="term" value="F:nucleic acid binding"/>
    <property type="evidence" value="ECO:0007669"/>
    <property type="project" value="InterPro"/>
</dbReference>
<protein>
    <submittedName>
        <fullName evidence="3">DDE_3 domain-containing protein</fullName>
    </submittedName>
</protein>
<evidence type="ECO:0000313" key="2">
    <source>
        <dbReference type="EMBL" id="OAV99806.1"/>
    </source>
</evidence>
<dbReference type="EnsemblFungi" id="PTTG_25301-t43_1">
    <property type="protein sequence ID" value="PTTG_25301-t43_1-p1"/>
    <property type="gene ID" value="PTTG_25301"/>
</dbReference>
<accession>A0A180H466</accession>
<organism evidence="2">
    <name type="scientific">Puccinia triticina (isolate 1-1 / race 1 (BBBD))</name>
    <name type="common">Brown leaf rust fungus</name>
    <dbReference type="NCBI Taxonomy" id="630390"/>
    <lineage>
        <taxon>Eukaryota</taxon>
        <taxon>Fungi</taxon>
        <taxon>Dikarya</taxon>
        <taxon>Basidiomycota</taxon>
        <taxon>Pucciniomycotina</taxon>
        <taxon>Pucciniomycetes</taxon>
        <taxon>Pucciniales</taxon>
        <taxon>Pucciniaceae</taxon>
        <taxon>Puccinia</taxon>
    </lineage>
</organism>
<dbReference type="Proteomes" id="UP000005240">
    <property type="component" value="Unassembled WGS sequence"/>
</dbReference>
<name>A0A180H466_PUCT1</name>
<keyword evidence="4" id="KW-1185">Reference proteome</keyword>
<dbReference type="InterPro" id="IPR047655">
    <property type="entry name" value="Transpos_IS630-like"/>
</dbReference>
<dbReference type="VEuPathDB" id="FungiDB:PTTG_25301"/>
<dbReference type="STRING" id="630390.A0A180H466"/>
<dbReference type="InterPro" id="IPR036397">
    <property type="entry name" value="RNaseH_sf"/>
</dbReference>
<proteinExistence type="predicted"/>
<reference evidence="2" key="1">
    <citation type="submission" date="2009-11" db="EMBL/GenBank/DDBJ databases">
        <authorList>
            <consortium name="The Broad Institute Genome Sequencing Platform"/>
            <person name="Ward D."/>
            <person name="Feldgarden M."/>
            <person name="Earl A."/>
            <person name="Young S.K."/>
            <person name="Zeng Q."/>
            <person name="Koehrsen M."/>
            <person name="Alvarado L."/>
            <person name="Berlin A."/>
            <person name="Bochicchio J."/>
            <person name="Borenstein D."/>
            <person name="Chapman S.B."/>
            <person name="Chen Z."/>
            <person name="Engels R."/>
            <person name="Freedman E."/>
            <person name="Gellesch M."/>
            <person name="Goldberg J."/>
            <person name="Griggs A."/>
            <person name="Gujja S."/>
            <person name="Heilman E."/>
            <person name="Heiman D."/>
            <person name="Hepburn T."/>
            <person name="Howarth C."/>
            <person name="Jen D."/>
            <person name="Larson L."/>
            <person name="Lewis B."/>
            <person name="Mehta T."/>
            <person name="Park D."/>
            <person name="Pearson M."/>
            <person name="Roberts A."/>
            <person name="Saif S."/>
            <person name="Shea T."/>
            <person name="Shenoy N."/>
            <person name="Sisk P."/>
            <person name="Stolte C."/>
            <person name="Sykes S."/>
            <person name="Thomson T."/>
            <person name="Walk T."/>
            <person name="White J."/>
            <person name="Yandava C."/>
            <person name="Izard J."/>
            <person name="Baranova O.V."/>
            <person name="Blanton J.M."/>
            <person name="Tanner A.C."/>
            <person name="Dewhirst F.E."/>
            <person name="Haas B."/>
            <person name="Nusbaum C."/>
            <person name="Birren B."/>
        </authorList>
    </citation>
    <scope>NUCLEOTIDE SEQUENCE [LARGE SCALE GENOMIC DNA]</scope>
    <source>
        <strain evidence="2">1-1 BBBD Race 1</strain>
    </source>
</reference>
<dbReference type="PANTHER" id="PTHR46564:SF1">
    <property type="entry name" value="TRANSPOSASE"/>
    <property type="match status" value="1"/>
</dbReference>
<reference evidence="3 4" key="3">
    <citation type="journal article" date="2017" name="G3 (Bethesda)">
        <title>Comparative analysis highlights variable genome content of wheat rusts and divergence of the mating loci.</title>
        <authorList>
            <person name="Cuomo C.A."/>
            <person name="Bakkeren G."/>
            <person name="Khalil H.B."/>
            <person name="Panwar V."/>
            <person name="Joly D."/>
            <person name="Linning R."/>
            <person name="Sakthikumar S."/>
            <person name="Song X."/>
            <person name="Adiconis X."/>
            <person name="Fan L."/>
            <person name="Goldberg J.M."/>
            <person name="Levin J.Z."/>
            <person name="Young S."/>
            <person name="Zeng Q."/>
            <person name="Anikster Y."/>
            <person name="Bruce M."/>
            <person name="Wang M."/>
            <person name="Yin C."/>
            <person name="McCallum B."/>
            <person name="Szabo L.J."/>
            <person name="Hulbert S."/>
            <person name="Chen X."/>
            <person name="Fellers J.P."/>
        </authorList>
    </citation>
    <scope>NUCLEOTIDE SEQUENCE</scope>
    <source>
        <strain evidence="3">isolate 1-1 / race 1 (BBBD)</strain>
        <strain evidence="4">Isolate 1-1 / race 1 (BBBD)</strain>
    </source>
</reference>
<dbReference type="AlphaFoldDB" id="A0A180H466"/>
<dbReference type="NCBIfam" id="NF033545">
    <property type="entry name" value="transpos_IS630"/>
    <property type="match status" value="1"/>
</dbReference>
<sequence length="332" mass="37577">MGYRKYNPGTKIAAVQMLAQSYSRPSICEALGFSISRQSVDRWMQIYNATQRVIRDPSEYEKRGPTRLLTTEDRVFIKELIRCEPGLAFMMKPTTLLSLATLHRNLVKDMEITLKKANTVNVRKSLVAKNIFVESMATVPADYLVFTDESSICSKDLLRNFSRSTKGDQADRSIIDPNATQFTLIPAIGFNGLLALTVTNQNVKGRNFAHFLKYALLPQMNRYPDINSVLVLDNARIHGGERIVEFCQNAGVKLMFLPTYSPELNPIEMCFSQVKSDLRRTQALVGCANSNWEIERTTYWVISASLCHKLYKHAGYNCPEIDASDSDNDDIH</sequence>
<dbReference type="SUPFAM" id="SSF46689">
    <property type="entry name" value="Homeodomain-like"/>
    <property type="match status" value="1"/>
</dbReference>
<evidence type="ECO:0000313" key="4">
    <source>
        <dbReference type="Proteomes" id="UP000005240"/>
    </source>
</evidence>
<dbReference type="Pfam" id="PF13358">
    <property type="entry name" value="DDE_3"/>
    <property type="match status" value="1"/>
</dbReference>
<dbReference type="EMBL" id="ADAS02000002">
    <property type="protein sequence ID" value="OAV99806.1"/>
    <property type="molecule type" value="Genomic_DNA"/>
</dbReference>
<reference evidence="2" key="2">
    <citation type="submission" date="2016-05" db="EMBL/GenBank/DDBJ databases">
        <title>Comparative analysis highlights variable genome content of wheat rusts and divergence of the mating loci.</title>
        <authorList>
            <person name="Cuomo C.A."/>
            <person name="Bakkeren G."/>
            <person name="Szabo L."/>
            <person name="Khalil H."/>
            <person name="Joly D."/>
            <person name="Goldberg J."/>
            <person name="Young S."/>
            <person name="Zeng Q."/>
            <person name="Fellers J."/>
        </authorList>
    </citation>
    <scope>NUCLEOTIDE SEQUENCE [LARGE SCALE GENOMIC DNA]</scope>
    <source>
        <strain evidence="2">1-1 BBBD Race 1</strain>
    </source>
</reference>
<evidence type="ECO:0000313" key="3">
    <source>
        <dbReference type="EnsemblFungi" id="PTTG_25301-t43_1-p1"/>
    </source>
</evidence>
<feature type="domain" description="Tc1-like transposase DDE" evidence="1">
    <location>
        <begin position="144"/>
        <end position="281"/>
    </location>
</feature>
<reference evidence="3" key="4">
    <citation type="submission" date="2025-05" db="UniProtKB">
        <authorList>
            <consortium name="EnsemblFungi"/>
        </authorList>
    </citation>
    <scope>IDENTIFICATION</scope>
    <source>
        <strain evidence="3">isolate 1-1 / race 1 (BBBD)</strain>
    </source>
</reference>
<gene>
    <name evidence="2" type="ORF">PTTG_25301</name>
</gene>
<dbReference type="PANTHER" id="PTHR46564">
    <property type="entry name" value="TRANSPOSASE"/>
    <property type="match status" value="1"/>
</dbReference>
<dbReference type="InterPro" id="IPR038717">
    <property type="entry name" value="Tc1-like_DDE_dom"/>
</dbReference>
<dbReference type="OrthoDB" id="2266637at2759"/>